<dbReference type="NCBIfam" id="TIGR04346">
    <property type="entry name" value="DotA_TraY"/>
    <property type="match status" value="1"/>
</dbReference>
<comment type="caution">
    <text evidence="4">The sequence shown here is derived from an EMBL/GenBank/DDBJ whole genome shotgun (WGS) entry which is preliminary data.</text>
</comment>
<organism evidence="4">
    <name type="scientific">Xanthomonas arboricola</name>
    <dbReference type="NCBI Taxonomy" id="56448"/>
    <lineage>
        <taxon>Bacteria</taxon>
        <taxon>Pseudomonadati</taxon>
        <taxon>Pseudomonadota</taxon>
        <taxon>Gammaproteobacteria</taxon>
        <taxon>Lysobacterales</taxon>
        <taxon>Lysobacteraceae</taxon>
        <taxon>Xanthomonas</taxon>
    </lineage>
</organism>
<feature type="signal peptide" evidence="3">
    <location>
        <begin position="1"/>
        <end position="21"/>
    </location>
</feature>
<evidence type="ECO:0000313" key="4">
    <source>
        <dbReference type="EMBL" id="MBB5672470.1"/>
    </source>
</evidence>
<evidence type="ECO:0000256" key="3">
    <source>
        <dbReference type="SAM" id="SignalP"/>
    </source>
</evidence>
<accession>A0AB73H248</accession>
<feature type="transmembrane region" description="Helical" evidence="2">
    <location>
        <begin position="118"/>
        <end position="141"/>
    </location>
</feature>
<protein>
    <submittedName>
        <fullName evidence="4">Conjugal transfer/type IV secretion protein DotA/TraY</fullName>
    </submittedName>
</protein>
<feature type="chain" id="PRO_5044505293" evidence="3">
    <location>
        <begin position="22"/>
        <end position="769"/>
    </location>
</feature>
<keyword evidence="2" id="KW-1133">Transmembrane helix</keyword>
<feature type="transmembrane region" description="Helical" evidence="2">
    <location>
        <begin position="559"/>
        <end position="581"/>
    </location>
</feature>
<feature type="region of interest" description="Disordered" evidence="1">
    <location>
        <begin position="707"/>
        <end position="769"/>
    </location>
</feature>
<feature type="transmembrane region" description="Helical" evidence="2">
    <location>
        <begin position="607"/>
        <end position="634"/>
    </location>
</feature>
<evidence type="ECO:0000256" key="1">
    <source>
        <dbReference type="SAM" id="MobiDB-lite"/>
    </source>
</evidence>
<proteinExistence type="predicted"/>
<keyword evidence="2" id="KW-0812">Transmembrane</keyword>
<keyword evidence="3" id="KW-0732">Signal</keyword>
<dbReference type="InterPro" id="IPR027628">
    <property type="entry name" value="DotA_TraY"/>
</dbReference>
<gene>
    <name evidence="4" type="ORF">FHR65_004071</name>
</gene>
<keyword evidence="2" id="KW-0472">Membrane</keyword>
<dbReference type="RefSeq" id="WP_184578847.1">
    <property type="nucleotide sequence ID" value="NZ_JACIIQ010000025.1"/>
</dbReference>
<dbReference type="EMBL" id="JACIIQ010000025">
    <property type="protein sequence ID" value="MBB5672470.1"/>
    <property type="molecule type" value="Genomic_DNA"/>
</dbReference>
<evidence type="ECO:0000256" key="2">
    <source>
        <dbReference type="SAM" id="Phobius"/>
    </source>
</evidence>
<dbReference type="Proteomes" id="UP000528595">
    <property type="component" value="Unassembled WGS sequence"/>
</dbReference>
<sequence>MRRLFWLFTAAFAATPGIALAADPVKWNPPDDDSSLGILREIFGNVVDFVIGNGVSAANLGSNNTVLAAGFEVFNTAILFLAMIFVAYSSIMGVVNTAHDGEFLGRKMSSIWVPIRTVGGSALLLPLAGGFSLIQILILWLTLQGVGVGDKAWQAMLGRIDQSGMINHPNIPNARPLVANILRYEVCMAAMNQHYSEAGRADRISVQESGSYISSMVPTDDVAGGTGLIGNSGMFGVNYKSMTIPITTFSWSASNGSYIRNNVCGGISWEESPQSQAGNARYLDTAKITAAHAAAVRQVIASVRPVAQRIVAGQKPNSDVILSASYEYENRLRQAARAAVDTANVASKDAFVDYASTGGWVFAGSYYNHIIALNDAVQLAVNSLPTSASIDIQDKESQDTLVGFSDAMSVTEEFLKQRSATTEAAYEHEAKLDTEACTDPLPSTWEAIRKCLSKPALVGIEMMTANMAGSNTSHVAQVKSLGDTIMDVAWTQAGVLAVAAGFADAKGVDYTVGIFFSLKGALGSVGFMINAMIMATIAAGAMMAFYVPLIPFITWTVGVIKWVVSIAEAMVAAPIFAAAHIHPDGDDAVGRAGPGYMIILSTVLRPILMLFGLIMSIGVAQPIAHFVNAGFMLAVKGSMHDSANGIGAFTAYCVIYVIIMTTVLHSVFSLIHWIPDNTMRWMGNAVGMGGVADSEGREAQHVFAGAASHSRGVAGGSHAGGRGGSKAGGATDGPADGGGGAGGNTSDMDHQQTSRGGGGGGASGGRDLD</sequence>
<feature type="transmembrane region" description="Helical" evidence="2">
    <location>
        <begin position="646"/>
        <end position="674"/>
    </location>
</feature>
<name>A0AB73H248_9XANT</name>
<dbReference type="AlphaFoldDB" id="A0AB73H248"/>
<reference evidence="4" key="1">
    <citation type="submission" date="2020-08" db="EMBL/GenBank/DDBJ databases">
        <title>Studying the diversity of plant-associated saprophytic bacteria and their role in host health and plant-pathogen interactions.</title>
        <authorList>
            <person name="Potnis N."/>
        </authorList>
    </citation>
    <scope>NUCLEOTIDE SEQUENCE</scope>
    <source>
        <strain evidence="4">F21</strain>
    </source>
</reference>
<feature type="transmembrane region" description="Helical" evidence="2">
    <location>
        <begin position="77"/>
        <end position="98"/>
    </location>
</feature>
<feature type="compositionally biased region" description="Gly residues" evidence="1">
    <location>
        <begin position="713"/>
        <end position="743"/>
    </location>
</feature>
<feature type="compositionally biased region" description="Gly residues" evidence="1">
    <location>
        <begin position="755"/>
        <end position="769"/>
    </location>
</feature>
<feature type="transmembrane region" description="Helical" evidence="2">
    <location>
        <begin position="527"/>
        <end position="547"/>
    </location>
</feature>